<proteinExistence type="predicted"/>
<evidence type="ECO:0000313" key="1">
    <source>
        <dbReference type="EMBL" id="KKN07580.1"/>
    </source>
</evidence>
<sequence length="264" mass="29652">MFISLAAFGLIVTLLLTFVVAYVSYYGRLARPSNPAAAKKIGDELKKIKGTTVMMVGAHPDDADWYTGGTLSTLHKNGNKVIVVVATSGEKGGNGDGLAKIREKEQLAAGKILGYDEVVFLRYKDRGLEVNNDFVKRLQNLMNKHNPTVILTFDTEKEGYIYRHSDHRAAGEATLKALKGYPHIDDIYFFHSAKATVIFDISALNDLKTKALDAHKSQRNSRFRRIFRYLPARFFRRPSNDRGAQTYKNIGVEAAELFRKESFK</sequence>
<dbReference type="InterPro" id="IPR003737">
    <property type="entry name" value="GlcNAc_PI_deacetylase-related"/>
</dbReference>
<dbReference type="InterPro" id="IPR024078">
    <property type="entry name" value="LmbE-like_dom_sf"/>
</dbReference>
<dbReference type="EMBL" id="LAZR01004553">
    <property type="protein sequence ID" value="KKN07580.1"/>
    <property type="molecule type" value="Genomic_DNA"/>
</dbReference>
<name>A0A0F9MJU2_9ZZZZ</name>
<dbReference type="SUPFAM" id="SSF102588">
    <property type="entry name" value="LmbE-like"/>
    <property type="match status" value="1"/>
</dbReference>
<dbReference type="PANTHER" id="PTHR12993">
    <property type="entry name" value="N-ACETYLGLUCOSAMINYL-PHOSPHATIDYLINOSITOL DE-N-ACETYLASE-RELATED"/>
    <property type="match status" value="1"/>
</dbReference>
<organism evidence="1">
    <name type="scientific">marine sediment metagenome</name>
    <dbReference type="NCBI Taxonomy" id="412755"/>
    <lineage>
        <taxon>unclassified sequences</taxon>
        <taxon>metagenomes</taxon>
        <taxon>ecological metagenomes</taxon>
    </lineage>
</organism>
<dbReference type="AlphaFoldDB" id="A0A0F9MJU2"/>
<accession>A0A0F9MJU2</accession>
<dbReference type="GO" id="GO:0016811">
    <property type="term" value="F:hydrolase activity, acting on carbon-nitrogen (but not peptide) bonds, in linear amides"/>
    <property type="evidence" value="ECO:0007669"/>
    <property type="project" value="TreeGrafter"/>
</dbReference>
<gene>
    <name evidence="1" type="ORF">LCGC14_1065460</name>
</gene>
<protein>
    <recommendedName>
        <fullName evidence="2">PIG-L family deacetylase</fullName>
    </recommendedName>
</protein>
<comment type="caution">
    <text evidence="1">The sequence shown here is derived from an EMBL/GenBank/DDBJ whole genome shotgun (WGS) entry which is preliminary data.</text>
</comment>
<dbReference type="Gene3D" id="3.40.50.10320">
    <property type="entry name" value="LmbE-like"/>
    <property type="match status" value="1"/>
</dbReference>
<dbReference type="Pfam" id="PF02585">
    <property type="entry name" value="PIG-L"/>
    <property type="match status" value="1"/>
</dbReference>
<evidence type="ECO:0008006" key="2">
    <source>
        <dbReference type="Google" id="ProtNLM"/>
    </source>
</evidence>
<reference evidence="1" key="1">
    <citation type="journal article" date="2015" name="Nature">
        <title>Complex archaea that bridge the gap between prokaryotes and eukaryotes.</title>
        <authorList>
            <person name="Spang A."/>
            <person name="Saw J.H."/>
            <person name="Jorgensen S.L."/>
            <person name="Zaremba-Niedzwiedzka K."/>
            <person name="Martijn J."/>
            <person name="Lind A.E."/>
            <person name="van Eijk R."/>
            <person name="Schleper C."/>
            <person name="Guy L."/>
            <person name="Ettema T.J."/>
        </authorList>
    </citation>
    <scope>NUCLEOTIDE SEQUENCE</scope>
</reference>
<dbReference type="PANTHER" id="PTHR12993:SF11">
    <property type="entry name" value="N-ACETYLGLUCOSAMINYL-PHOSPHATIDYLINOSITOL DE-N-ACETYLASE"/>
    <property type="match status" value="1"/>
</dbReference>